<dbReference type="PANTHER" id="PTHR24220:SF86">
    <property type="entry name" value="ABC TRANSPORTER ABCH.1"/>
    <property type="match status" value="1"/>
</dbReference>
<dbReference type="GO" id="GO:0005524">
    <property type="term" value="F:ATP binding"/>
    <property type="evidence" value="ECO:0007669"/>
    <property type="project" value="UniProtKB-KW"/>
</dbReference>
<dbReference type="Gene3D" id="3.40.50.300">
    <property type="entry name" value="P-loop containing nucleotide triphosphate hydrolases"/>
    <property type="match status" value="1"/>
</dbReference>
<dbReference type="SMART" id="SM00382">
    <property type="entry name" value="AAA"/>
    <property type="match status" value="1"/>
</dbReference>
<dbReference type="PANTHER" id="PTHR24220">
    <property type="entry name" value="IMPORT ATP-BINDING PROTEIN"/>
    <property type="match status" value="1"/>
</dbReference>
<proteinExistence type="predicted"/>
<protein>
    <submittedName>
        <fullName evidence="4">ATP-binding cassette domain-containing protein</fullName>
    </submittedName>
</protein>
<evidence type="ECO:0000256" key="2">
    <source>
        <dbReference type="ARBA" id="ARBA00022840"/>
    </source>
</evidence>
<dbReference type="SUPFAM" id="SSF52540">
    <property type="entry name" value="P-loop containing nucleoside triphosphate hydrolases"/>
    <property type="match status" value="1"/>
</dbReference>
<dbReference type="Proteomes" id="UP001597189">
    <property type="component" value="Unassembled WGS sequence"/>
</dbReference>
<accession>A0ABW4D404</accession>
<dbReference type="InterPro" id="IPR003439">
    <property type="entry name" value="ABC_transporter-like_ATP-bd"/>
</dbReference>
<comment type="caution">
    <text evidence="4">The sequence shown here is derived from an EMBL/GenBank/DDBJ whole genome shotgun (WGS) entry which is preliminary data.</text>
</comment>
<keyword evidence="1" id="KW-0547">Nucleotide-binding</keyword>
<keyword evidence="2 4" id="KW-0067">ATP-binding</keyword>
<evidence type="ECO:0000313" key="4">
    <source>
        <dbReference type="EMBL" id="MFD1454678.1"/>
    </source>
</evidence>
<evidence type="ECO:0000256" key="1">
    <source>
        <dbReference type="ARBA" id="ARBA00022741"/>
    </source>
</evidence>
<organism evidence="4 5">
    <name type="scientific">Levilactobacillus lanxiensis</name>
    <dbReference type="NCBI Taxonomy" id="2799568"/>
    <lineage>
        <taxon>Bacteria</taxon>
        <taxon>Bacillati</taxon>
        <taxon>Bacillota</taxon>
        <taxon>Bacilli</taxon>
        <taxon>Lactobacillales</taxon>
        <taxon>Lactobacillaceae</taxon>
        <taxon>Levilactobacillus</taxon>
    </lineage>
</organism>
<dbReference type="PROSITE" id="PS50893">
    <property type="entry name" value="ABC_TRANSPORTER_2"/>
    <property type="match status" value="1"/>
</dbReference>
<keyword evidence="5" id="KW-1185">Reference proteome</keyword>
<gene>
    <name evidence="4" type="ORF">ACFQ44_03140</name>
</gene>
<dbReference type="Pfam" id="PF00005">
    <property type="entry name" value="ABC_tran"/>
    <property type="match status" value="1"/>
</dbReference>
<evidence type="ECO:0000259" key="3">
    <source>
        <dbReference type="PROSITE" id="PS50893"/>
    </source>
</evidence>
<feature type="domain" description="ABC transporter" evidence="3">
    <location>
        <begin position="2"/>
        <end position="203"/>
    </location>
</feature>
<dbReference type="InterPro" id="IPR027417">
    <property type="entry name" value="P-loop_NTPase"/>
</dbReference>
<sequence length="203" mass="22425">MLTISAATKVFEQHVIFTELTHHFHPGKIYVLSGPSGSGKSTLLNCIATLDTLDAGTISFQEKDITHIANHIYFRDYLGYLFQNYALIDDETVKANLTLTKRYLRSQLINALAQFGLDATYLTRKIYTLSGGECQRVALTRLLLKDPPIILADEPTGALDTVNETLVLNSLADFAKMGKIVIVATHSQTVLDCADEIIHLDAI</sequence>
<dbReference type="RefSeq" id="WP_203643174.1">
    <property type="nucleotide sequence ID" value="NZ_BOLN01000002.1"/>
</dbReference>
<dbReference type="EMBL" id="JBHTOD010000002">
    <property type="protein sequence ID" value="MFD1454678.1"/>
    <property type="molecule type" value="Genomic_DNA"/>
</dbReference>
<evidence type="ECO:0000313" key="5">
    <source>
        <dbReference type="Proteomes" id="UP001597189"/>
    </source>
</evidence>
<reference evidence="5" key="1">
    <citation type="journal article" date="2019" name="Int. J. Syst. Evol. Microbiol.">
        <title>The Global Catalogue of Microorganisms (GCM) 10K type strain sequencing project: providing services to taxonomists for standard genome sequencing and annotation.</title>
        <authorList>
            <consortium name="The Broad Institute Genomics Platform"/>
            <consortium name="The Broad Institute Genome Sequencing Center for Infectious Disease"/>
            <person name="Wu L."/>
            <person name="Ma J."/>
        </authorList>
    </citation>
    <scope>NUCLEOTIDE SEQUENCE [LARGE SCALE GENOMIC DNA]</scope>
    <source>
        <strain evidence="5">CCM 8979</strain>
    </source>
</reference>
<name>A0ABW4D404_9LACO</name>
<dbReference type="InterPro" id="IPR015854">
    <property type="entry name" value="ABC_transpr_LolD-like"/>
</dbReference>
<dbReference type="InterPro" id="IPR003593">
    <property type="entry name" value="AAA+_ATPase"/>
</dbReference>